<name>A0A3S5CJT8_9PLAT</name>
<reference evidence="2" key="1">
    <citation type="submission" date="2018-11" db="EMBL/GenBank/DDBJ databases">
        <authorList>
            <consortium name="Pathogen Informatics"/>
        </authorList>
    </citation>
    <scope>NUCLEOTIDE SEQUENCE</scope>
</reference>
<dbReference type="AlphaFoldDB" id="A0A3S5CJT8"/>
<sequence length="96" mass="10719">MCKSPHSGLRRLAADALVVLIKQAIIAPREPSFWKDQALTTQVLDPLSNLSMSQYDDVRSKQLECVQYLLNCFGEQIGASWLRLIEIIGVISDSSK</sequence>
<accession>A0A3S5CJT8</accession>
<dbReference type="Pfam" id="PF09324">
    <property type="entry name" value="Sec7-like_HDS"/>
    <property type="match status" value="1"/>
</dbReference>
<evidence type="ECO:0000259" key="1">
    <source>
        <dbReference type="Pfam" id="PF09324"/>
    </source>
</evidence>
<keyword evidence="3" id="KW-1185">Reference proteome</keyword>
<protein>
    <recommendedName>
        <fullName evidence="1">Mon2/Sec7/BIG1-like HDS domain-containing protein</fullName>
    </recommendedName>
</protein>
<gene>
    <name evidence="2" type="ORF">PXEA_LOCUS7604</name>
</gene>
<evidence type="ECO:0000313" key="2">
    <source>
        <dbReference type="EMBL" id="VEL14164.1"/>
    </source>
</evidence>
<dbReference type="InterPro" id="IPR015403">
    <property type="entry name" value="Mon2/Sec7/BIG1-like_HDS"/>
</dbReference>
<proteinExistence type="predicted"/>
<organism evidence="2 3">
    <name type="scientific">Protopolystoma xenopodis</name>
    <dbReference type="NCBI Taxonomy" id="117903"/>
    <lineage>
        <taxon>Eukaryota</taxon>
        <taxon>Metazoa</taxon>
        <taxon>Spiralia</taxon>
        <taxon>Lophotrochozoa</taxon>
        <taxon>Platyhelminthes</taxon>
        <taxon>Monogenea</taxon>
        <taxon>Polyopisthocotylea</taxon>
        <taxon>Polystomatidea</taxon>
        <taxon>Polystomatidae</taxon>
        <taxon>Protopolystoma</taxon>
    </lineage>
</organism>
<comment type="caution">
    <text evidence="2">The sequence shown here is derived from an EMBL/GenBank/DDBJ whole genome shotgun (WGS) entry which is preliminary data.</text>
</comment>
<dbReference type="Proteomes" id="UP000784294">
    <property type="component" value="Unassembled WGS sequence"/>
</dbReference>
<dbReference type="EMBL" id="CAAALY010020189">
    <property type="protein sequence ID" value="VEL14164.1"/>
    <property type="molecule type" value="Genomic_DNA"/>
</dbReference>
<feature type="domain" description="Mon2/Sec7/BIG1-like HDS" evidence="1">
    <location>
        <begin position="35"/>
        <end position="95"/>
    </location>
</feature>
<dbReference type="OrthoDB" id="294853at2759"/>
<evidence type="ECO:0000313" key="3">
    <source>
        <dbReference type="Proteomes" id="UP000784294"/>
    </source>
</evidence>